<dbReference type="InterPro" id="IPR019734">
    <property type="entry name" value="TPR_rpt"/>
</dbReference>
<evidence type="ECO:0000313" key="2">
    <source>
        <dbReference type="EnsemblMetazoa" id="PHUM137850-PA"/>
    </source>
</evidence>
<sequence length="207" mass="24076">MMKNKRKSELDPREEVVHNIALATIALKDGNLEKSEKKFLNTLTLAEINNVYVGIIFICDFLSSVYMNLGNYEKAEDFLLQGLESLPKLGIPGDDNFVVNFNLKLSRLYSSNENDELAELSFKNCMEMQKKKLENSIDEETYILWMTILYWYGKFLIGKITIDRNLYEEASFWCVEGKKLARKFKNFGAEKESDECLKKIQKMFVTN</sequence>
<dbReference type="STRING" id="121224.E0VER9"/>
<gene>
    <name evidence="2" type="primary">8234367</name>
    <name evidence="1" type="ORF">Phum_PHUM137850</name>
</gene>
<accession>E0VER9</accession>
<dbReference type="SUPFAM" id="SSF48452">
    <property type="entry name" value="TPR-like"/>
    <property type="match status" value="1"/>
</dbReference>
<dbReference type="KEGG" id="phu:Phum_PHUM137850"/>
<dbReference type="CTD" id="8234367"/>
<dbReference type="GeneID" id="8234367"/>
<reference evidence="2" key="3">
    <citation type="submission" date="2021-02" db="UniProtKB">
        <authorList>
            <consortium name="EnsemblMetazoa"/>
        </authorList>
    </citation>
    <scope>IDENTIFICATION</scope>
    <source>
        <strain evidence="2">USDA</strain>
    </source>
</reference>
<proteinExistence type="predicted"/>
<protein>
    <recommendedName>
        <fullName evidence="4">Tetratricopeptide repeat protein</fullName>
    </recommendedName>
</protein>
<dbReference type="OrthoDB" id="5986190at2759"/>
<name>E0VER9_PEDHC</name>
<dbReference type="EMBL" id="AAZO01001588">
    <property type="status" value="NOT_ANNOTATED_CDS"/>
    <property type="molecule type" value="Genomic_DNA"/>
</dbReference>
<dbReference type="Gene3D" id="1.25.40.10">
    <property type="entry name" value="Tetratricopeptide repeat domain"/>
    <property type="match status" value="1"/>
</dbReference>
<dbReference type="EnsemblMetazoa" id="PHUM137850-RA">
    <property type="protein sequence ID" value="PHUM137850-PA"/>
    <property type="gene ID" value="PHUM137850"/>
</dbReference>
<dbReference type="InParanoid" id="E0VER9"/>
<dbReference type="HOGENOM" id="CLU_1327787_0_0_1"/>
<dbReference type="EMBL" id="DS235093">
    <property type="protein sequence ID" value="EEB11875.1"/>
    <property type="molecule type" value="Genomic_DNA"/>
</dbReference>
<dbReference type="Pfam" id="PF13181">
    <property type="entry name" value="TPR_8"/>
    <property type="match status" value="1"/>
</dbReference>
<dbReference type="OMA" id="AFNSCEL"/>
<evidence type="ECO:0000313" key="3">
    <source>
        <dbReference type="Proteomes" id="UP000009046"/>
    </source>
</evidence>
<evidence type="ECO:0008006" key="4">
    <source>
        <dbReference type="Google" id="ProtNLM"/>
    </source>
</evidence>
<dbReference type="InterPro" id="IPR011990">
    <property type="entry name" value="TPR-like_helical_dom_sf"/>
</dbReference>
<evidence type="ECO:0000313" key="1">
    <source>
        <dbReference type="EMBL" id="EEB11875.1"/>
    </source>
</evidence>
<organism>
    <name type="scientific">Pediculus humanus subsp. corporis</name>
    <name type="common">Body louse</name>
    <dbReference type="NCBI Taxonomy" id="121224"/>
    <lineage>
        <taxon>Eukaryota</taxon>
        <taxon>Metazoa</taxon>
        <taxon>Ecdysozoa</taxon>
        <taxon>Arthropoda</taxon>
        <taxon>Hexapoda</taxon>
        <taxon>Insecta</taxon>
        <taxon>Pterygota</taxon>
        <taxon>Neoptera</taxon>
        <taxon>Paraneoptera</taxon>
        <taxon>Psocodea</taxon>
        <taxon>Troctomorpha</taxon>
        <taxon>Phthiraptera</taxon>
        <taxon>Anoplura</taxon>
        <taxon>Pediculidae</taxon>
        <taxon>Pediculus</taxon>
    </lineage>
</organism>
<dbReference type="AlphaFoldDB" id="E0VER9"/>
<dbReference type="RefSeq" id="XP_002424613.1">
    <property type="nucleotide sequence ID" value="XM_002424568.1"/>
</dbReference>
<reference evidence="1" key="1">
    <citation type="submission" date="2007-04" db="EMBL/GenBank/DDBJ databases">
        <title>Annotation of Pediculus humanus corporis strain USDA.</title>
        <authorList>
            <person name="Kirkness E."/>
            <person name="Hannick L."/>
            <person name="Hass B."/>
            <person name="Bruggner R."/>
            <person name="Lawson D."/>
            <person name="Bidwell S."/>
            <person name="Joardar V."/>
            <person name="Caler E."/>
            <person name="Walenz B."/>
            <person name="Inman J."/>
            <person name="Schobel S."/>
            <person name="Galinsky K."/>
            <person name="Amedeo P."/>
            <person name="Strausberg R."/>
        </authorList>
    </citation>
    <scope>NUCLEOTIDE SEQUENCE</scope>
    <source>
        <strain evidence="1">USDA</strain>
    </source>
</reference>
<keyword evidence="3" id="KW-1185">Reference proteome</keyword>
<dbReference type="Proteomes" id="UP000009046">
    <property type="component" value="Unassembled WGS sequence"/>
</dbReference>
<dbReference type="VEuPathDB" id="VectorBase:PHUM137850"/>
<reference evidence="1" key="2">
    <citation type="submission" date="2007-04" db="EMBL/GenBank/DDBJ databases">
        <title>The genome of the human body louse.</title>
        <authorList>
            <consortium name="The Human Body Louse Genome Consortium"/>
            <person name="Kirkness E."/>
            <person name="Walenz B."/>
            <person name="Hass B."/>
            <person name="Bruggner R."/>
            <person name="Strausberg R."/>
        </authorList>
    </citation>
    <scope>NUCLEOTIDE SEQUENCE</scope>
    <source>
        <strain evidence="1">USDA</strain>
    </source>
</reference>
<dbReference type="EMBL" id="AAZO01001587">
    <property type="status" value="NOT_ANNOTATED_CDS"/>
    <property type="molecule type" value="Genomic_DNA"/>
</dbReference>